<dbReference type="SUPFAM" id="SSF48208">
    <property type="entry name" value="Six-hairpin glycosidases"/>
    <property type="match status" value="1"/>
</dbReference>
<dbReference type="InterPro" id="IPR006311">
    <property type="entry name" value="TAT_signal"/>
</dbReference>
<sequence length="213" mass="22801">MPHSARTHRLRARAWLGTTLLAGATALVAAAAPQPALAATSRPSLQFANPSAQAAFGAAYTKALANLLDVNTVPYDAAVYNQSGLMTNPPSTFIRAGGGYAQPWTRDAAVNSWNAASLLESDVARNTLWSVVRRQSNGQLIVNQDNQWWDQVVWLTAAWNHYEVTGDQGFLANAYQAATNTLNARKAANYNSGYGLFQGPSFFNDGIAGPCGR</sequence>
<evidence type="ECO:0000256" key="1">
    <source>
        <dbReference type="SAM" id="SignalP"/>
    </source>
</evidence>
<evidence type="ECO:0000313" key="3">
    <source>
        <dbReference type="Proteomes" id="UP001501444"/>
    </source>
</evidence>
<feature type="signal peptide" evidence="1">
    <location>
        <begin position="1"/>
        <end position="38"/>
    </location>
</feature>
<organism evidence="2 3">
    <name type="scientific">Dactylosporangium salmoneum</name>
    <dbReference type="NCBI Taxonomy" id="53361"/>
    <lineage>
        <taxon>Bacteria</taxon>
        <taxon>Bacillati</taxon>
        <taxon>Actinomycetota</taxon>
        <taxon>Actinomycetes</taxon>
        <taxon>Micromonosporales</taxon>
        <taxon>Micromonosporaceae</taxon>
        <taxon>Dactylosporangium</taxon>
    </lineage>
</organism>
<dbReference type="RefSeq" id="WP_344613744.1">
    <property type="nucleotide sequence ID" value="NZ_BAAARV010000027.1"/>
</dbReference>
<accession>A0ABN3GDK0</accession>
<protein>
    <recommendedName>
        <fullName evidence="4">Transglycosylase SLT domain-containing protein</fullName>
    </recommendedName>
</protein>
<evidence type="ECO:0008006" key="4">
    <source>
        <dbReference type="Google" id="ProtNLM"/>
    </source>
</evidence>
<dbReference type="Gene3D" id="1.50.10.10">
    <property type="match status" value="1"/>
</dbReference>
<reference evidence="2 3" key="1">
    <citation type="journal article" date="2019" name="Int. J. Syst. Evol. Microbiol.">
        <title>The Global Catalogue of Microorganisms (GCM) 10K type strain sequencing project: providing services to taxonomists for standard genome sequencing and annotation.</title>
        <authorList>
            <consortium name="The Broad Institute Genomics Platform"/>
            <consortium name="The Broad Institute Genome Sequencing Center for Infectious Disease"/>
            <person name="Wu L."/>
            <person name="Ma J."/>
        </authorList>
    </citation>
    <scope>NUCLEOTIDE SEQUENCE [LARGE SCALE GENOMIC DNA]</scope>
    <source>
        <strain evidence="2 3">JCM 3272</strain>
    </source>
</reference>
<gene>
    <name evidence="2" type="ORF">GCM10010170_037940</name>
</gene>
<dbReference type="PROSITE" id="PS51318">
    <property type="entry name" value="TAT"/>
    <property type="match status" value="1"/>
</dbReference>
<proteinExistence type="predicted"/>
<dbReference type="InterPro" id="IPR012341">
    <property type="entry name" value="6hp_glycosidase-like_sf"/>
</dbReference>
<dbReference type="EMBL" id="BAAARV010000027">
    <property type="protein sequence ID" value="GAA2348986.1"/>
    <property type="molecule type" value="Genomic_DNA"/>
</dbReference>
<comment type="caution">
    <text evidence="2">The sequence shown here is derived from an EMBL/GenBank/DDBJ whole genome shotgun (WGS) entry which is preliminary data.</text>
</comment>
<dbReference type="Proteomes" id="UP001501444">
    <property type="component" value="Unassembled WGS sequence"/>
</dbReference>
<name>A0ABN3GDK0_9ACTN</name>
<evidence type="ECO:0000313" key="2">
    <source>
        <dbReference type="EMBL" id="GAA2348986.1"/>
    </source>
</evidence>
<keyword evidence="3" id="KW-1185">Reference proteome</keyword>
<keyword evidence="1" id="KW-0732">Signal</keyword>
<feature type="chain" id="PRO_5046339457" description="Transglycosylase SLT domain-containing protein" evidence="1">
    <location>
        <begin position="39"/>
        <end position="213"/>
    </location>
</feature>
<dbReference type="InterPro" id="IPR008928">
    <property type="entry name" value="6-hairpin_glycosidase_sf"/>
</dbReference>